<evidence type="ECO:0000256" key="4">
    <source>
        <dbReference type="SAM" id="Phobius"/>
    </source>
</evidence>
<dbReference type="Pfam" id="PF00487">
    <property type="entry name" value="FA_desaturase"/>
    <property type="match status" value="1"/>
</dbReference>
<feature type="domain" description="Fatty acid desaturase" evidence="5">
    <location>
        <begin position="53"/>
        <end position="224"/>
    </location>
</feature>
<keyword evidence="4" id="KW-1133">Transmembrane helix</keyword>
<dbReference type="GO" id="GO:0006629">
    <property type="term" value="P:lipid metabolic process"/>
    <property type="evidence" value="ECO:0007669"/>
    <property type="project" value="InterPro"/>
</dbReference>
<dbReference type="STRING" id="35608.A0A2U1LYD7"/>
<dbReference type="InterPro" id="IPR012171">
    <property type="entry name" value="Fatty_acid_desaturase"/>
</dbReference>
<sequence length="362" mass="40494">MGSGGRATGGSNSDREVVKRAPLSKAPFTLEHDENFIPKKKSGLNSFARLLNTPTGRLLRLVTLFNVGWLLYICFNASGQKYEKSANHFNPYSPIYNDSERFQILLTDIGLLVAGYGIYNLGMAQGFTWLVLVYFAPLVIVYGLLAVITWLHHTHRSLPHYDSTEWTWLRGALSTIDRDYGVLNGILNHITDTHVVHHLFLTIPHYHAVEATKAIKPILGEYYQFDDTPVIKAMWREATECFFVEADEVGFDMGFRVMVFDSGCGGGCLIMVVVAGIDRIKWGMMMVVAVVWPDLIEGYDGCGDRGTMAAKVVGCEAVVVGEGYDGGGDERKKNKGVGLWWIVMMVMGILCRCDWFILEDYH</sequence>
<feature type="transmembrane region" description="Helical" evidence="4">
    <location>
        <begin position="339"/>
        <end position="358"/>
    </location>
</feature>
<feature type="transmembrane region" description="Helical" evidence="4">
    <location>
        <begin position="102"/>
        <end position="122"/>
    </location>
</feature>
<protein>
    <submittedName>
        <fullName evidence="6">Fatty acid desaturase domain-containing protein</fullName>
    </submittedName>
</protein>
<accession>A0A2U1LYD7</accession>
<dbReference type="GO" id="GO:0016491">
    <property type="term" value="F:oxidoreductase activity"/>
    <property type="evidence" value="ECO:0007669"/>
    <property type="project" value="UniProtKB-KW"/>
</dbReference>
<proteinExistence type="inferred from homology"/>
<comment type="similarity">
    <text evidence="2">Belongs to the fatty acid desaturase type 1 family.</text>
</comment>
<dbReference type="InterPro" id="IPR005804">
    <property type="entry name" value="FA_desaturase_dom"/>
</dbReference>
<keyword evidence="7" id="KW-1185">Reference proteome</keyword>
<feature type="transmembrane region" description="Helical" evidence="4">
    <location>
        <begin position="58"/>
        <end position="78"/>
    </location>
</feature>
<comment type="caution">
    <text evidence="6">The sequence shown here is derived from an EMBL/GenBank/DDBJ whole genome shotgun (WGS) entry which is preliminary data.</text>
</comment>
<gene>
    <name evidence="6" type="ORF">CTI12_AA438390</name>
</gene>
<dbReference type="Proteomes" id="UP000245207">
    <property type="component" value="Unassembled WGS sequence"/>
</dbReference>
<evidence type="ECO:0000256" key="3">
    <source>
        <dbReference type="ARBA" id="ARBA00023002"/>
    </source>
</evidence>
<organism evidence="6 7">
    <name type="scientific">Artemisia annua</name>
    <name type="common">Sweet wormwood</name>
    <dbReference type="NCBI Taxonomy" id="35608"/>
    <lineage>
        <taxon>Eukaryota</taxon>
        <taxon>Viridiplantae</taxon>
        <taxon>Streptophyta</taxon>
        <taxon>Embryophyta</taxon>
        <taxon>Tracheophyta</taxon>
        <taxon>Spermatophyta</taxon>
        <taxon>Magnoliopsida</taxon>
        <taxon>eudicotyledons</taxon>
        <taxon>Gunneridae</taxon>
        <taxon>Pentapetalae</taxon>
        <taxon>asterids</taxon>
        <taxon>campanulids</taxon>
        <taxon>Asterales</taxon>
        <taxon>Asteraceae</taxon>
        <taxon>Asteroideae</taxon>
        <taxon>Anthemideae</taxon>
        <taxon>Artemisiinae</taxon>
        <taxon>Artemisia</taxon>
    </lineage>
</organism>
<evidence type="ECO:0000256" key="1">
    <source>
        <dbReference type="ARBA" id="ARBA00004370"/>
    </source>
</evidence>
<name>A0A2U1LYD7_ARTAN</name>
<evidence type="ECO:0000256" key="2">
    <source>
        <dbReference type="ARBA" id="ARBA00009295"/>
    </source>
</evidence>
<evidence type="ECO:0000313" key="7">
    <source>
        <dbReference type="Proteomes" id="UP000245207"/>
    </source>
</evidence>
<comment type="subcellular location">
    <subcellularLocation>
        <location evidence="1">Membrane</location>
    </subcellularLocation>
</comment>
<keyword evidence="3" id="KW-0560">Oxidoreductase</keyword>
<reference evidence="6 7" key="1">
    <citation type="journal article" date="2018" name="Mol. Plant">
        <title>The genome of Artemisia annua provides insight into the evolution of Asteraceae family and artemisinin biosynthesis.</title>
        <authorList>
            <person name="Shen Q."/>
            <person name="Zhang L."/>
            <person name="Liao Z."/>
            <person name="Wang S."/>
            <person name="Yan T."/>
            <person name="Shi P."/>
            <person name="Liu M."/>
            <person name="Fu X."/>
            <person name="Pan Q."/>
            <person name="Wang Y."/>
            <person name="Lv Z."/>
            <person name="Lu X."/>
            <person name="Zhang F."/>
            <person name="Jiang W."/>
            <person name="Ma Y."/>
            <person name="Chen M."/>
            <person name="Hao X."/>
            <person name="Li L."/>
            <person name="Tang Y."/>
            <person name="Lv G."/>
            <person name="Zhou Y."/>
            <person name="Sun X."/>
            <person name="Brodelius P.E."/>
            <person name="Rose J.K.C."/>
            <person name="Tang K."/>
        </authorList>
    </citation>
    <scope>NUCLEOTIDE SEQUENCE [LARGE SCALE GENOMIC DNA]</scope>
    <source>
        <strain evidence="7">cv. Huhao1</strain>
        <tissue evidence="6">Leaf</tissue>
    </source>
</reference>
<dbReference type="EMBL" id="PKPP01007231">
    <property type="protein sequence ID" value="PWA53984.1"/>
    <property type="molecule type" value="Genomic_DNA"/>
</dbReference>
<feature type="transmembrane region" description="Helical" evidence="4">
    <location>
        <begin position="257"/>
        <end position="277"/>
    </location>
</feature>
<feature type="transmembrane region" description="Helical" evidence="4">
    <location>
        <begin position="129"/>
        <end position="151"/>
    </location>
</feature>
<keyword evidence="4" id="KW-0812">Transmembrane</keyword>
<dbReference type="GO" id="GO:0016020">
    <property type="term" value="C:membrane"/>
    <property type="evidence" value="ECO:0007669"/>
    <property type="project" value="UniProtKB-SubCell"/>
</dbReference>
<evidence type="ECO:0000313" key="6">
    <source>
        <dbReference type="EMBL" id="PWA53984.1"/>
    </source>
</evidence>
<dbReference type="PANTHER" id="PTHR32100">
    <property type="entry name" value="OMEGA-6 FATTY ACID DESATURASE, CHLOROPLASTIC"/>
    <property type="match status" value="1"/>
</dbReference>
<dbReference type="AlphaFoldDB" id="A0A2U1LYD7"/>
<keyword evidence="4" id="KW-0472">Membrane</keyword>
<dbReference type="OrthoDB" id="1461976at2759"/>
<evidence type="ECO:0000259" key="5">
    <source>
        <dbReference type="Pfam" id="PF00487"/>
    </source>
</evidence>